<evidence type="ECO:0000256" key="1">
    <source>
        <dbReference type="ARBA" id="ARBA00001962"/>
    </source>
</evidence>
<name>A0A1M5UDJ8_9BRAD</name>
<dbReference type="PANTHER" id="PTHR11496">
    <property type="entry name" value="ALCOHOL DEHYDROGENASE"/>
    <property type="match status" value="1"/>
</dbReference>
<dbReference type="GO" id="GO:0004022">
    <property type="term" value="F:alcohol dehydrogenase (NAD+) activity"/>
    <property type="evidence" value="ECO:0007669"/>
    <property type="project" value="UniProtKB-EC"/>
</dbReference>
<comment type="similarity">
    <text evidence="2">Belongs to the iron-containing alcohol dehydrogenase family.</text>
</comment>
<feature type="domain" description="Alcohol dehydrogenase iron-type/glycerol dehydrogenase GldA" evidence="6">
    <location>
        <begin position="14"/>
        <end position="181"/>
    </location>
</feature>
<dbReference type="InterPro" id="IPR017775">
    <property type="entry name" value="ADH_Fe_PsrA-like"/>
</dbReference>
<evidence type="ECO:0000256" key="4">
    <source>
        <dbReference type="ARBA" id="ARBA00023027"/>
    </source>
</evidence>
<evidence type="ECO:0000259" key="7">
    <source>
        <dbReference type="Pfam" id="PF25137"/>
    </source>
</evidence>
<accession>A0A1M5UDJ8</accession>
<dbReference type="InterPro" id="IPR039697">
    <property type="entry name" value="Alcohol_dehydrogenase_Fe"/>
</dbReference>
<dbReference type="PROSITE" id="PS00913">
    <property type="entry name" value="ADH_IRON_1"/>
    <property type="match status" value="1"/>
</dbReference>
<comment type="catalytic activity">
    <reaction evidence="5">
        <text>a primary alcohol + NAD(+) = an aldehyde + NADH + H(+)</text>
        <dbReference type="Rhea" id="RHEA:10736"/>
        <dbReference type="ChEBI" id="CHEBI:15378"/>
        <dbReference type="ChEBI" id="CHEBI:15734"/>
        <dbReference type="ChEBI" id="CHEBI:17478"/>
        <dbReference type="ChEBI" id="CHEBI:57540"/>
        <dbReference type="ChEBI" id="CHEBI:57945"/>
        <dbReference type="EC" id="1.1.1.1"/>
    </reaction>
</comment>
<dbReference type="PANTHER" id="PTHR11496:SF102">
    <property type="entry name" value="ALCOHOL DEHYDROGENASE 4"/>
    <property type="match status" value="1"/>
</dbReference>
<dbReference type="AlphaFoldDB" id="A0A1M5UDJ8"/>
<keyword evidence="3" id="KW-0560">Oxidoreductase</keyword>
<gene>
    <name evidence="8" type="ORF">SAMN05443248_5388</name>
</gene>
<dbReference type="OrthoDB" id="9815791at2"/>
<evidence type="ECO:0000313" key="8">
    <source>
        <dbReference type="EMBL" id="SHH60978.1"/>
    </source>
</evidence>
<dbReference type="RefSeq" id="WP_079604010.1">
    <property type="nucleotide sequence ID" value="NZ_LT670817.1"/>
</dbReference>
<dbReference type="Gene3D" id="1.20.1090.10">
    <property type="entry name" value="Dehydroquinate synthase-like - alpha domain"/>
    <property type="match status" value="1"/>
</dbReference>
<dbReference type="NCBIfam" id="TIGR03405">
    <property type="entry name" value="Phn_Fe-ADH"/>
    <property type="match status" value="1"/>
</dbReference>
<dbReference type="GO" id="GO:0017000">
    <property type="term" value="P:antibiotic biosynthetic process"/>
    <property type="evidence" value="ECO:0007669"/>
    <property type="project" value="InterPro"/>
</dbReference>
<feature type="domain" description="Fe-containing alcohol dehydrogenase-like C-terminal" evidence="7">
    <location>
        <begin position="192"/>
        <end position="353"/>
    </location>
</feature>
<dbReference type="Pfam" id="PF25137">
    <property type="entry name" value="ADH_Fe_C"/>
    <property type="match status" value="1"/>
</dbReference>
<evidence type="ECO:0000256" key="2">
    <source>
        <dbReference type="ARBA" id="ARBA00007358"/>
    </source>
</evidence>
<reference evidence="8 9" key="1">
    <citation type="submission" date="2016-11" db="EMBL/GenBank/DDBJ databases">
        <authorList>
            <person name="Jaros S."/>
            <person name="Januszkiewicz K."/>
            <person name="Wedrychowicz H."/>
        </authorList>
    </citation>
    <scope>NUCLEOTIDE SEQUENCE [LARGE SCALE GENOMIC DNA]</scope>
    <source>
        <strain evidence="8 9">GAS138</strain>
    </source>
</reference>
<evidence type="ECO:0000259" key="6">
    <source>
        <dbReference type="Pfam" id="PF00465"/>
    </source>
</evidence>
<dbReference type="GO" id="GO:0046872">
    <property type="term" value="F:metal ion binding"/>
    <property type="evidence" value="ECO:0007669"/>
    <property type="project" value="InterPro"/>
</dbReference>
<dbReference type="InterPro" id="IPR056798">
    <property type="entry name" value="ADH_Fe_C"/>
</dbReference>
<dbReference type="SUPFAM" id="SSF56796">
    <property type="entry name" value="Dehydroquinate synthase-like"/>
    <property type="match status" value="1"/>
</dbReference>
<dbReference type="Gene3D" id="3.40.50.1970">
    <property type="match status" value="1"/>
</dbReference>
<dbReference type="Proteomes" id="UP000189796">
    <property type="component" value="Chromosome I"/>
</dbReference>
<protein>
    <submittedName>
        <fullName evidence="8">Alcohol dehydrogenase</fullName>
    </submittedName>
</protein>
<dbReference type="CDD" id="cd08182">
    <property type="entry name" value="HEPD"/>
    <property type="match status" value="1"/>
</dbReference>
<organism evidence="8 9">
    <name type="scientific">Bradyrhizobium erythrophlei</name>
    <dbReference type="NCBI Taxonomy" id="1437360"/>
    <lineage>
        <taxon>Bacteria</taxon>
        <taxon>Pseudomonadati</taxon>
        <taxon>Pseudomonadota</taxon>
        <taxon>Alphaproteobacteria</taxon>
        <taxon>Hyphomicrobiales</taxon>
        <taxon>Nitrobacteraceae</taxon>
        <taxon>Bradyrhizobium</taxon>
    </lineage>
</organism>
<evidence type="ECO:0000313" key="9">
    <source>
        <dbReference type="Proteomes" id="UP000189796"/>
    </source>
</evidence>
<dbReference type="EMBL" id="LT670817">
    <property type="protein sequence ID" value="SHH60978.1"/>
    <property type="molecule type" value="Genomic_DNA"/>
</dbReference>
<dbReference type="Pfam" id="PF00465">
    <property type="entry name" value="Fe-ADH"/>
    <property type="match status" value="1"/>
</dbReference>
<evidence type="ECO:0000256" key="5">
    <source>
        <dbReference type="ARBA" id="ARBA00049243"/>
    </source>
</evidence>
<evidence type="ECO:0000256" key="3">
    <source>
        <dbReference type="ARBA" id="ARBA00023002"/>
    </source>
</evidence>
<dbReference type="InterPro" id="IPR001670">
    <property type="entry name" value="ADH_Fe/GldA"/>
</dbReference>
<dbReference type="InterPro" id="IPR035873">
    <property type="entry name" value="PhpC"/>
</dbReference>
<dbReference type="FunFam" id="3.40.50.1970:FF:000003">
    <property type="entry name" value="Alcohol dehydrogenase, iron-containing"/>
    <property type="match status" value="1"/>
</dbReference>
<sequence length="373" mass="39777">MGNQADRAWSYSNPVQVVFGENAFASLTDKIAGRPYCLVTYSDAAIFAQLEESLAKTAGPAAVVIRNVEPNPSYPALDAACRLFGEAPVSPAVIVALGGGSVMDTAKVLATAGDDFSRVQDYVEGRRGFDVLRHLPIIAVPTTAGTGSEVTSWATVWDTENKKKYSLARPNLYPESAIIDPRLMLGVPRGLTVSTGLDALSHALESIWNVNSNPVSTNHAVFAAREVIECLPRLSRDLDNVVLRSRMARASLFAGLAFSNTKTALAHSLSYHLTLHHGIVHGIACSFSLPAVMRSVIGRSADCDAALSRIFGSDLEASVDRLAATLTQLGVSTRATDYGLAHEEWLNVIDEALLGERGRNFIGTRDAVVAAVA</sequence>
<dbReference type="InterPro" id="IPR018211">
    <property type="entry name" value="ADH_Fe_CS"/>
</dbReference>
<keyword evidence="4" id="KW-0520">NAD</keyword>
<proteinExistence type="inferred from homology"/>
<comment type="cofactor">
    <cofactor evidence="1">
        <name>Fe cation</name>
        <dbReference type="ChEBI" id="CHEBI:24875"/>
    </cofactor>
</comment>